<dbReference type="GO" id="GO:0003677">
    <property type="term" value="F:DNA binding"/>
    <property type="evidence" value="ECO:0007669"/>
    <property type="project" value="UniProtKB-KW"/>
</dbReference>
<dbReference type="InterPro" id="IPR007219">
    <property type="entry name" value="XnlR_reg_dom"/>
</dbReference>
<feature type="domain" description="Zn(2)-C6 fungal-type" evidence="8">
    <location>
        <begin position="803"/>
        <end position="832"/>
    </location>
</feature>
<dbReference type="PROSITE" id="PS50048">
    <property type="entry name" value="ZN2_CY6_FUNGAL_2"/>
    <property type="match status" value="1"/>
</dbReference>
<dbReference type="PANTHER" id="PTHR47654">
    <property type="entry name" value="ZN(II)2CYS6 TRANSCRIPTION FACTOR (EUROFUNG)-RELATED"/>
    <property type="match status" value="1"/>
</dbReference>
<dbReference type="CDD" id="cd00067">
    <property type="entry name" value="GAL4"/>
    <property type="match status" value="1"/>
</dbReference>
<feature type="region of interest" description="Disordered" evidence="7">
    <location>
        <begin position="754"/>
        <end position="774"/>
    </location>
</feature>
<evidence type="ECO:0000259" key="9">
    <source>
        <dbReference type="PROSITE" id="PS50994"/>
    </source>
</evidence>
<organism evidence="10 11">
    <name type="scientific">Aspergillus calidoustus</name>
    <dbReference type="NCBI Taxonomy" id="454130"/>
    <lineage>
        <taxon>Eukaryota</taxon>
        <taxon>Fungi</taxon>
        <taxon>Dikarya</taxon>
        <taxon>Ascomycota</taxon>
        <taxon>Pezizomycotina</taxon>
        <taxon>Eurotiomycetes</taxon>
        <taxon>Eurotiomycetidae</taxon>
        <taxon>Eurotiales</taxon>
        <taxon>Aspergillaceae</taxon>
        <taxon>Aspergillus</taxon>
        <taxon>Aspergillus subgen. Nidulantes</taxon>
    </lineage>
</organism>
<name>A0A0U5GK83_ASPCI</name>
<dbReference type="PROSITE" id="PS50994">
    <property type="entry name" value="INTEGRASE"/>
    <property type="match status" value="1"/>
</dbReference>
<dbReference type="InterPro" id="IPR057670">
    <property type="entry name" value="SH3_retrovirus"/>
</dbReference>
<feature type="compositionally biased region" description="Basic and acidic residues" evidence="7">
    <location>
        <begin position="884"/>
        <end position="894"/>
    </location>
</feature>
<protein>
    <recommendedName>
        <fullName evidence="12">Zn(2)-C6 fungal-type domain-containing protein</fullName>
    </recommendedName>
</protein>
<dbReference type="Pfam" id="PF25597">
    <property type="entry name" value="SH3_retrovirus"/>
    <property type="match status" value="1"/>
</dbReference>
<evidence type="ECO:0000313" key="10">
    <source>
        <dbReference type="EMBL" id="CEL11709.1"/>
    </source>
</evidence>
<evidence type="ECO:0000256" key="2">
    <source>
        <dbReference type="ARBA" id="ARBA00022884"/>
    </source>
</evidence>
<evidence type="ECO:0000256" key="3">
    <source>
        <dbReference type="ARBA" id="ARBA00023015"/>
    </source>
</evidence>
<dbReference type="Proteomes" id="UP000054771">
    <property type="component" value="Unassembled WGS sequence"/>
</dbReference>
<evidence type="ECO:0000256" key="7">
    <source>
        <dbReference type="SAM" id="MobiDB-lite"/>
    </source>
</evidence>
<keyword evidence="11" id="KW-1185">Reference proteome</keyword>
<proteinExistence type="predicted"/>
<dbReference type="EMBL" id="CDMC01000030">
    <property type="protein sequence ID" value="CEL11709.1"/>
    <property type="molecule type" value="Genomic_DNA"/>
</dbReference>
<dbReference type="GO" id="GO:0000981">
    <property type="term" value="F:DNA-binding transcription factor activity, RNA polymerase II-specific"/>
    <property type="evidence" value="ECO:0007669"/>
    <property type="project" value="InterPro"/>
</dbReference>
<dbReference type="InterPro" id="IPR053230">
    <property type="entry name" value="Trans_reg_galc"/>
</dbReference>
<keyword evidence="1" id="KW-0479">Metal-binding</keyword>
<evidence type="ECO:0000256" key="1">
    <source>
        <dbReference type="ARBA" id="ARBA00022723"/>
    </source>
</evidence>
<sequence>MRMQLWTVKSNEYEKIKRGLAVVNEAIRGSISTLLIHHIYGKESVYDILKALKVQFAPSKHQQSRMILAKYEKARKTSIKDSNLEIWLATFEAAYLECLAADRPEVKDQHAVRHFLEAVSRHSPSWAERRFDDLQRDEEIELPEILAQFRGYTADIAVVRRSRSDAAFATLKGQSDEAPEPISSSLPRPKCLCGAIHRFLDCPYVMTLMQPSNWAPKPEIEARFTKLLKGPRNGAQFALKKAMEKNSVMSSQDNQQEHAMAVIPTSFSTESSYELQNCFILDSGASVHVCNDRSRFQDFTEEDQRTLRAGDTIMRIEGRGNVRITPNSKKGISILLRDVTFVPGFHTNILSARRMKRAGYRWDFENDRILKDQEEICNLRTIQDLWVIEYKPPSKQEDAYAIKQSKKPLILDGDIDLWHQRMGHLNHEALERLPEASTGVKMLNRGSMSFQSCETCILSSADQQISRRSAERETEPFRRVLFDLIQLIEAFNGDRWCIHLYDEATHNHVVYTAARKNGIAEALQDFTNLAKNQYGKPVKIYRSDNERTLGGGFKDLIWNEGIRHETPPRGHPMQNGPAERSGGVIIRKARSLLVNARLPLDLWPLAFKAAAVLLNRSPIRALNWKTPYEALHGKQPNLANLYTFGCRAYMRNQDLKRSEKVAPSALIGYLVGYKASNIWQIWLPKQKKVKEARDVVFDENQLYDPTTPFLEDLIKETSPATPVEVLETHSLEDPVAEDLEIPDLDEEVENVRDTEASGVSGASGASKAVDTSKVSTPLLPSSKVAIPRVTPQRSFGNGRVKRACIECREQKTKCNGHQPCGRCTDFGMECVYVDGKREAMQKRLQELEKQAQAYDRLLTEIQPRLDSHDKELISRTRAQYSSPDSEHANPDHANHGSAHGQTRSFGIEYIQEDFHSDKALQAIGFMGGPSEMSWINELYQVLEEDTPFLDSEVSNKSQSLTSICYFLDDENLVLDASIDPYGRPPRDIADKLLDCYFFTVHPSFPIIAKIPFMQQCEMYYTRPDINPTKRRLTILNLVFALASKFAQLVSKPWVGADSPMVCFTRARKLSFTESQLLEHPNLQQVQVEGLTAFFLMAIGHINRAWRACGVSVRSAIALGVNLRSESKETSNLSKEIRYRVWWSIYTLENTLAILTGRPTSAPDKYSTTPLPIPFDEEQFREPAASRLLADFAARIEYMQALSSQRGNSFYFFCFVDLTVIMRRAIDSLYNPGFARKPWLTISASIMDLIQETDEWLSRVPPAFHFKIHRSSTHFERQRWSLAFRYYSLRITLSRPSLCRSERQRAPNEASALSQQRISRICIDSACELLDSLPDKPDAFWLVQVSPWWCVLHYLMQSVTVLLIEMEFCVRFHADGASHITVHLEKGLDWLYNLGSISVPAKRAWEVCNSIYNRLLFGTNLRATVLSDQRMFSSGQDSRASIAAQPMIPPSREAAGFMEGAAFTEKYMKLPHNMTVHPAIETPYDEIPLANNLT</sequence>
<gene>
    <name evidence="10" type="ORF">ASPCAL14808</name>
</gene>
<dbReference type="PANTHER" id="PTHR47654:SF1">
    <property type="entry name" value="ZN(II)2CYS6 TRANSCRIPTION FACTOR (EUROFUNG)"/>
    <property type="match status" value="1"/>
</dbReference>
<dbReference type="Pfam" id="PF04082">
    <property type="entry name" value="Fungal_trans"/>
    <property type="match status" value="1"/>
</dbReference>
<dbReference type="SUPFAM" id="SSF53098">
    <property type="entry name" value="Ribonuclease H-like"/>
    <property type="match status" value="1"/>
</dbReference>
<keyword evidence="2" id="KW-0694">RNA-binding</keyword>
<keyword evidence="5" id="KW-0804">Transcription</keyword>
<dbReference type="CDD" id="cd12148">
    <property type="entry name" value="fungal_TF_MHR"/>
    <property type="match status" value="1"/>
</dbReference>
<evidence type="ECO:0000256" key="6">
    <source>
        <dbReference type="ARBA" id="ARBA00023242"/>
    </source>
</evidence>
<dbReference type="Pfam" id="PF22936">
    <property type="entry name" value="Pol_BBD"/>
    <property type="match status" value="1"/>
</dbReference>
<dbReference type="GO" id="GO:0008270">
    <property type="term" value="F:zinc ion binding"/>
    <property type="evidence" value="ECO:0007669"/>
    <property type="project" value="InterPro"/>
</dbReference>
<evidence type="ECO:0000256" key="5">
    <source>
        <dbReference type="ARBA" id="ARBA00023163"/>
    </source>
</evidence>
<dbReference type="Pfam" id="PF13976">
    <property type="entry name" value="gag_pre-integrs"/>
    <property type="match status" value="1"/>
</dbReference>
<feature type="domain" description="Integrase catalytic" evidence="9">
    <location>
        <begin position="472"/>
        <end position="635"/>
    </location>
</feature>
<dbReference type="GO" id="GO:0003723">
    <property type="term" value="F:RNA binding"/>
    <property type="evidence" value="ECO:0007669"/>
    <property type="project" value="UniProtKB-KW"/>
</dbReference>
<evidence type="ECO:0000313" key="11">
    <source>
        <dbReference type="Proteomes" id="UP000054771"/>
    </source>
</evidence>
<dbReference type="GO" id="GO:0005634">
    <property type="term" value="C:nucleus"/>
    <property type="evidence" value="ECO:0007669"/>
    <property type="project" value="UniProtKB-ARBA"/>
</dbReference>
<accession>A0A0U5GK83</accession>
<dbReference type="InterPro" id="IPR012337">
    <property type="entry name" value="RNaseH-like_sf"/>
</dbReference>
<dbReference type="Gene3D" id="3.30.420.10">
    <property type="entry name" value="Ribonuclease H-like superfamily/Ribonuclease H"/>
    <property type="match status" value="1"/>
</dbReference>
<dbReference type="SUPFAM" id="SSF57701">
    <property type="entry name" value="Zn2/Cys6 DNA-binding domain"/>
    <property type="match status" value="1"/>
</dbReference>
<dbReference type="GO" id="GO:0006351">
    <property type="term" value="P:DNA-templated transcription"/>
    <property type="evidence" value="ECO:0007669"/>
    <property type="project" value="InterPro"/>
</dbReference>
<evidence type="ECO:0000256" key="4">
    <source>
        <dbReference type="ARBA" id="ARBA00023125"/>
    </source>
</evidence>
<dbReference type="STRING" id="454130.A0A0U5GK83"/>
<dbReference type="InterPro" id="IPR025724">
    <property type="entry name" value="GAG-pre-integrase_dom"/>
</dbReference>
<keyword evidence="3" id="KW-0805">Transcription regulation</keyword>
<dbReference type="InterPro" id="IPR001584">
    <property type="entry name" value="Integrase_cat-core"/>
</dbReference>
<dbReference type="OrthoDB" id="5296287at2759"/>
<dbReference type="PROSITE" id="PS00463">
    <property type="entry name" value="ZN2_CY6_FUNGAL_1"/>
    <property type="match status" value="1"/>
</dbReference>
<dbReference type="SMART" id="SM00066">
    <property type="entry name" value="GAL4"/>
    <property type="match status" value="1"/>
</dbReference>
<feature type="region of interest" description="Disordered" evidence="7">
    <location>
        <begin position="877"/>
        <end position="900"/>
    </location>
</feature>
<evidence type="ECO:0008006" key="12">
    <source>
        <dbReference type="Google" id="ProtNLM"/>
    </source>
</evidence>
<reference evidence="11" key="1">
    <citation type="journal article" date="2016" name="Genome Announc.">
        <title>Draft genome sequences of fungus Aspergillus calidoustus.</title>
        <authorList>
            <person name="Horn F."/>
            <person name="Linde J."/>
            <person name="Mattern D.J."/>
            <person name="Walther G."/>
            <person name="Guthke R."/>
            <person name="Scherlach K."/>
            <person name="Martin K."/>
            <person name="Brakhage A.A."/>
            <person name="Petzke L."/>
            <person name="Valiante V."/>
        </authorList>
    </citation>
    <scope>NUCLEOTIDE SEQUENCE [LARGE SCALE GENOMIC DNA]</scope>
    <source>
        <strain evidence="11">SF006504</strain>
    </source>
</reference>
<keyword evidence="6" id="KW-0539">Nucleus</keyword>
<evidence type="ECO:0000259" key="8">
    <source>
        <dbReference type="PROSITE" id="PS50048"/>
    </source>
</evidence>
<dbReference type="Gene3D" id="4.10.240.10">
    <property type="entry name" value="Zn(2)-C6 fungal-type DNA-binding domain"/>
    <property type="match status" value="1"/>
</dbReference>
<dbReference type="GO" id="GO:0015074">
    <property type="term" value="P:DNA integration"/>
    <property type="evidence" value="ECO:0007669"/>
    <property type="project" value="InterPro"/>
</dbReference>
<dbReference type="InterPro" id="IPR001138">
    <property type="entry name" value="Zn2Cys6_DnaBD"/>
</dbReference>
<keyword evidence="4" id="KW-0238">DNA-binding</keyword>
<dbReference type="InterPro" id="IPR036397">
    <property type="entry name" value="RNaseH_sf"/>
</dbReference>
<dbReference type="Pfam" id="PF00172">
    <property type="entry name" value="Zn_clus"/>
    <property type="match status" value="1"/>
</dbReference>
<dbReference type="InterPro" id="IPR036864">
    <property type="entry name" value="Zn2-C6_fun-type_DNA-bd_sf"/>
</dbReference>
<dbReference type="InterPro" id="IPR054722">
    <property type="entry name" value="PolX-like_BBD"/>
</dbReference>
<dbReference type="SMART" id="SM00906">
    <property type="entry name" value="Fungal_trans"/>
    <property type="match status" value="1"/>
</dbReference>
<feature type="compositionally biased region" description="Low complexity" evidence="7">
    <location>
        <begin position="756"/>
        <end position="769"/>
    </location>
</feature>